<evidence type="ECO:0000256" key="7">
    <source>
        <dbReference type="SAM" id="SignalP"/>
    </source>
</evidence>
<gene>
    <name evidence="9" type="ORF">PZA18_03105</name>
</gene>
<dbReference type="PANTHER" id="PTHR33751:SF9">
    <property type="entry name" value="CYTOCHROME C4"/>
    <property type="match status" value="1"/>
</dbReference>
<dbReference type="SUPFAM" id="SSF46626">
    <property type="entry name" value="Cytochrome c"/>
    <property type="match status" value="1"/>
</dbReference>
<dbReference type="InterPro" id="IPR050597">
    <property type="entry name" value="Cytochrome_c_Oxidase_Subunit"/>
</dbReference>
<keyword evidence="5 6" id="KW-0408">Iron</keyword>
<reference evidence="9" key="1">
    <citation type="submission" date="2023-03" db="EMBL/GenBank/DDBJ databases">
        <title>Chitinimonas shenzhenensis gen. nov., sp. nov., a novel member of family Burkholderiaceae isolated from activated sludge collected in Shen Zhen, China.</title>
        <authorList>
            <person name="Wang X."/>
        </authorList>
    </citation>
    <scope>NUCLEOTIDE SEQUENCE</scope>
    <source>
        <strain evidence="9">DQS-5</strain>
    </source>
</reference>
<keyword evidence="1" id="KW-0813">Transport</keyword>
<evidence type="ECO:0000256" key="2">
    <source>
        <dbReference type="ARBA" id="ARBA00022617"/>
    </source>
</evidence>
<feature type="signal peptide" evidence="7">
    <location>
        <begin position="1"/>
        <end position="19"/>
    </location>
</feature>
<organism evidence="9 10">
    <name type="scientific">Parachitinimonas caeni</name>
    <dbReference type="NCBI Taxonomy" id="3031301"/>
    <lineage>
        <taxon>Bacteria</taxon>
        <taxon>Pseudomonadati</taxon>
        <taxon>Pseudomonadota</taxon>
        <taxon>Betaproteobacteria</taxon>
        <taxon>Neisseriales</taxon>
        <taxon>Chitinibacteraceae</taxon>
        <taxon>Parachitinimonas</taxon>
    </lineage>
</organism>
<dbReference type="InterPro" id="IPR036909">
    <property type="entry name" value="Cyt_c-like_dom_sf"/>
</dbReference>
<comment type="caution">
    <text evidence="9">The sequence shown here is derived from an EMBL/GenBank/DDBJ whole genome shotgun (WGS) entry which is preliminary data.</text>
</comment>
<evidence type="ECO:0000256" key="5">
    <source>
        <dbReference type="ARBA" id="ARBA00023004"/>
    </source>
</evidence>
<dbReference type="Gene3D" id="1.10.760.10">
    <property type="entry name" value="Cytochrome c-like domain"/>
    <property type="match status" value="1"/>
</dbReference>
<evidence type="ECO:0000256" key="4">
    <source>
        <dbReference type="ARBA" id="ARBA00022982"/>
    </source>
</evidence>
<evidence type="ECO:0000313" key="9">
    <source>
        <dbReference type="EMBL" id="MDK2123038.1"/>
    </source>
</evidence>
<accession>A0ABT7DVC0</accession>
<dbReference type="EMBL" id="JARRAF010000003">
    <property type="protein sequence ID" value="MDK2123038.1"/>
    <property type="molecule type" value="Genomic_DNA"/>
</dbReference>
<keyword evidence="7" id="KW-0732">Signal</keyword>
<keyword evidence="3 6" id="KW-0479">Metal-binding</keyword>
<dbReference type="Pfam" id="PF00034">
    <property type="entry name" value="Cytochrom_C"/>
    <property type="match status" value="1"/>
</dbReference>
<protein>
    <submittedName>
        <fullName evidence="9">Cytochrome c</fullName>
    </submittedName>
</protein>
<evidence type="ECO:0000256" key="3">
    <source>
        <dbReference type="ARBA" id="ARBA00022723"/>
    </source>
</evidence>
<dbReference type="RefSeq" id="WP_284099326.1">
    <property type="nucleotide sequence ID" value="NZ_JARRAF010000003.1"/>
</dbReference>
<evidence type="ECO:0000256" key="6">
    <source>
        <dbReference type="PROSITE-ProRule" id="PRU00433"/>
    </source>
</evidence>
<feature type="domain" description="Cytochrome c" evidence="8">
    <location>
        <begin position="20"/>
        <end position="99"/>
    </location>
</feature>
<evidence type="ECO:0000259" key="8">
    <source>
        <dbReference type="PROSITE" id="PS51007"/>
    </source>
</evidence>
<keyword evidence="10" id="KW-1185">Reference proteome</keyword>
<keyword evidence="2 6" id="KW-0349">Heme</keyword>
<dbReference type="PROSITE" id="PS51007">
    <property type="entry name" value="CYTC"/>
    <property type="match status" value="1"/>
</dbReference>
<evidence type="ECO:0000256" key="1">
    <source>
        <dbReference type="ARBA" id="ARBA00022448"/>
    </source>
</evidence>
<proteinExistence type="predicted"/>
<dbReference type="PANTHER" id="PTHR33751">
    <property type="entry name" value="CBB3-TYPE CYTOCHROME C OXIDASE SUBUNIT FIXP"/>
    <property type="match status" value="1"/>
</dbReference>
<sequence>MRISLIIATCLLAAGSAQAANADLGKDKAATVCASCHGADGKSSNGQYPILAGQHKDYLIKALKDYQSGARNNAIMAGMAKPLSKAEIESLAAWFASQSGPLNMSR</sequence>
<dbReference type="InterPro" id="IPR009056">
    <property type="entry name" value="Cyt_c-like_dom"/>
</dbReference>
<dbReference type="Proteomes" id="UP001172778">
    <property type="component" value="Unassembled WGS sequence"/>
</dbReference>
<evidence type="ECO:0000313" key="10">
    <source>
        <dbReference type="Proteomes" id="UP001172778"/>
    </source>
</evidence>
<keyword evidence="4" id="KW-0249">Electron transport</keyword>
<feature type="chain" id="PRO_5047295656" evidence="7">
    <location>
        <begin position="20"/>
        <end position="106"/>
    </location>
</feature>
<name>A0ABT7DVC0_9NEIS</name>